<dbReference type="InterPro" id="IPR012677">
    <property type="entry name" value="Nucleotide-bd_a/b_plait_sf"/>
</dbReference>
<reference evidence="6" key="1">
    <citation type="submission" date="2020-07" db="EMBL/GenBank/DDBJ databases">
        <title>Genome sequence and genetic diversity analysis of an under-domesticated orphan crop, white fonio (Digitaria exilis).</title>
        <authorList>
            <person name="Bennetzen J.L."/>
            <person name="Chen S."/>
            <person name="Ma X."/>
            <person name="Wang X."/>
            <person name="Yssel A.E.J."/>
            <person name="Chaluvadi S.R."/>
            <person name="Johnson M."/>
            <person name="Gangashetty P."/>
            <person name="Hamidou F."/>
            <person name="Sanogo M.D."/>
            <person name="Zwaenepoel A."/>
            <person name="Wallace J."/>
            <person name="Van De Peer Y."/>
            <person name="Van Deynze A."/>
        </authorList>
    </citation>
    <scope>NUCLEOTIDE SEQUENCE</scope>
    <source>
        <tissue evidence="6">Leaves</tissue>
    </source>
</reference>
<feature type="compositionally biased region" description="Gly residues" evidence="3">
    <location>
        <begin position="401"/>
        <end position="417"/>
    </location>
</feature>
<dbReference type="InterPro" id="IPR018222">
    <property type="entry name" value="Nuclear_transport_factor_2_euk"/>
</dbReference>
<feature type="compositionally biased region" description="Low complexity" evidence="3">
    <location>
        <begin position="445"/>
        <end position="479"/>
    </location>
</feature>
<evidence type="ECO:0000259" key="4">
    <source>
        <dbReference type="PROSITE" id="PS50102"/>
    </source>
</evidence>
<dbReference type="CDD" id="cd00590">
    <property type="entry name" value="RRM_SF"/>
    <property type="match status" value="1"/>
</dbReference>
<dbReference type="PANTHER" id="PTHR10693:SF55">
    <property type="entry name" value="OS07G0603100 PROTEIN"/>
    <property type="match status" value="1"/>
</dbReference>
<dbReference type="SMART" id="SM00360">
    <property type="entry name" value="RRM"/>
    <property type="match status" value="1"/>
</dbReference>
<feature type="compositionally biased region" description="Basic and acidic residues" evidence="3">
    <location>
        <begin position="139"/>
        <end position="149"/>
    </location>
</feature>
<evidence type="ECO:0000256" key="2">
    <source>
        <dbReference type="PROSITE-ProRule" id="PRU00176"/>
    </source>
</evidence>
<dbReference type="PROSITE" id="PS50177">
    <property type="entry name" value="NTF2_DOMAIN"/>
    <property type="match status" value="1"/>
</dbReference>
<evidence type="ECO:0000313" key="7">
    <source>
        <dbReference type="Proteomes" id="UP000636709"/>
    </source>
</evidence>
<dbReference type="Proteomes" id="UP000636709">
    <property type="component" value="Unassembled WGS sequence"/>
</dbReference>
<protein>
    <submittedName>
        <fullName evidence="6">Uncharacterized protein</fullName>
    </submittedName>
</protein>
<dbReference type="InterPro" id="IPR039539">
    <property type="entry name" value="Ras_GTPase_bind_prot"/>
</dbReference>
<sequence length="509" mass="55353">MALQSENLAAIYSPHVVARAFVKQYYEVLRYQRQNAHKFYGESSILSRSDPNGGMISATTIDDIDTQLQSKDFTNCLIELETVDSQPSNLNGVLILVAGYFIVDAVKEKFTQSFFLAPKGSGYFVLNDMLRLERPSGGVKEVKTNHDDGSTQSTTLPAEPETASIEESTAPNIPPTENIMPVNDEIISTSTNVASQVKNVAVVDTCKKVVNKDIEKIPEATPAPPSVEKEVTKKTYASIVKTVRETIPSAPAVKPKPNPRPQVAQNAEKSVSASSEPAQATSTAPQSDKNVSKNKPPDGPGYSVFVKNLPFDATVQMVEKEFSTFGAIKPGGIQVRKYQLDRFCFGFVEFETEQSMQAAIKASCVYFGSWESYVEEKRTKTRVVDGVVTRGDDNGSRFQSGRGGYHGDSYRGQGGFRNNGCYNDGGLRNDFRNQDSGRGRGPQGNGYPQNGNGYQQNRNGYHQNGNGNGYPQNGNQQRRPSSNGNGNGNGNGGKVERSNGPKQQPPVAS</sequence>
<dbReference type="Gene3D" id="3.10.450.50">
    <property type="match status" value="1"/>
</dbReference>
<accession>A0A835APD7</accession>
<dbReference type="GO" id="GO:1990904">
    <property type="term" value="C:ribonucleoprotein complex"/>
    <property type="evidence" value="ECO:0007669"/>
    <property type="project" value="TreeGrafter"/>
</dbReference>
<feature type="domain" description="RRM" evidence="4">
    <location>
        <begin position="302"/>
        <end position="402"/>
    </location>
</feature>
<comment type="caution">
    <text evidence="6">The sequence shown here is derived from an EMBL/GenBank/DDBJ whole genome shotgun (WGS) entry which is preliminary data.</text>
</comment>
<feature type="region of interest" description="Disordered" evidence="3">
    <location>
        <begin position="248"/>
        <end position="299"/>
    </location>
</feature>
<feature type="region of interest" description="Disordered" evidence="3">
    <location>
        <begin position="139"/>
        <end position="178"/>
    </location>
</feature>
<dbReference type="Pfam" id="PF02136">
    <property type="entry name" value="NTF2"/>
    <property type="match status" value="1"/>
</dbReference>
<feature type="compositionally biased region" description="Basic and acidic residues" evidence="3">
    <location>
        <begin position="427"/>
        <end position="438"/>
    </location>
</feature>
<evidence type="ECO:0000313" key="6">
    <source>
        <dbReference type="EMBL" id="KAF8668671.1"/>
    </source>
</evidence>
<dbReference type="Pfam" id="PF00076">
    <property type="entry name" value="RRM_1"/>
    <property type="match status" value="1"/>
</dbReference>
<dbReference type="CDD" id="cd00780">
    <property type="entry name" value="NTF2"/>
    <property type="match status" value="1"/>
</dbReference>
<feature type="region of interest" description="Disordered" evidence="3">
    <location>
        <begin position="388"/>
        <end position="509"/>
    </location>
</feature>
<dbReference type="AlphaFoldDB" id="A0A835APD7"/>
<dbReference type="PANTHER" id="PTHR10693">
    <property type="entry name" value="RAS GTPASE-ACTIVATING PROTEIN-BINDING PROTEIN"/>
    <property type="match status" value="1"/>
</dbReference>
<dbReference type="OrthoDB" id="339151at2759"/>
<proteinExistence type="predicted"/>
<dbReference type="InterPro" id="IPR000504">
    <property type="entry name" value="RRM_dom"/>
</dbReference>
<dbReference type="EMBL" id="JACEFO010002273">
    <property type="protein sequence ID" value="KAF8668671.1"/>
    <property type="molecule type" value="Genomic_DNA"/>
</dbReference>
<evidence type="ECO:0000256" key="1">
    <source>
        <dbReference type="ARBA" id="ARBA00022884"/>
    </source>
</evidence>
<dbReference type="PROSITE" id="PS50102">
    <property type="entry name" value="RRM"/>
    <property type="match status" value="1"/>
</dbReference>
<organism evidence="6 7">
    <name type="scientific">Digitaria exilis</name>
    <dbReference type="NCBI Taxonomy" id="1010633"/>
    <lineage>
        <taxon>Eukaryota</taxon>
        <taxon>Viridiplantae</taxon>
        <taxon>Streptophyta</taxon>
        <taxon>Embryophyta</taxon>
        <taxon>Tracheophyta</taxon>
        <taxon>Spermatophyta</taxon>
        <taxon>Magnoliopsida</taxon>
        <taxon>Liliopsida</taxon>
        <taxon>Poales</taxon>
        <taxon>Poaceae</taxon>
        <taxon>PACMAD clade</taxon>
        <taxon>Panicoideae</taxon>
        <taxon>Panicodae</taxon>
        <taxon>Paniceae</taxon>
        <taxon>Anthephorinae</taxon>
        <taxon>Digitaria</taxon>
    </lineage>
</organism>
<name>A0A835APD7_9POAL</name>
<dbReference type="GO" id="GO:0005829">
    <property type="term" value="C:cytosol"/>
    <property type="evidence" value="ECO:0007669"/>
    <property type="project" value="TreeGrafter"/>
</dbReference>
<dbReference type="SUPFAM" id="SSF54427">
    <property type="entry name" value="NTF2-like"/>
    <property type="match status" value="1"/>
</dbReference>
<evidence type="ECO:0000256" key="3">
    <source>
        <dbReference type="SAM" id="MobiDB-lite"/>
    </source>
</evidence>
<dbReference type="Gene3D" id="3.30.70.330">
    <property type="match status" value="1"/>
</dbReference>
<keyword evidence="1 2" id="KW-0694">RNA-binding</keyword>
<dbReference type="InterPro" id="IPR032710">
    <property type="entry name" value="NTF2-like_dom_sf"/>
</dbReference>
<keyword evidence="7" id="KW-1185">Reference proteome</keyword>
<gene>
    <name evidence="6" type="ORF">HU200_051851</name>
</gene>
<evidence type="ECO:0000259" key="5">
    <source>
        <dbReference type="PROSITE" id="PS50177"/>
    </source>
</evidence>
<feature type="domain" description="NTF2" evidence="5">
    <location>
        <begin position="17"/>
        <end position="132"/>
    </location>
</feature>
<dbReference type="InterPro" id="IPR035979">
    <property type="entry name" value="RBD_domain_sf"/>
</dbReference>
<dbReference type="SUPFAM" id="SSF54928">
    <property type="entry name" value="RNA-binding domain, RBD"/>
    <property type="match status" value="1"/>
</dbReference>
<dbReference type="GO" id="GO:0003729">
    <property type="term" value="F:mRNA binding"/>
    <property type="evidence" value="ECO:0007669"/>
    <property type="project" value="TreeGrafter"/>
</dbReference>
<dbReference type="InterPro" id="IPR002075">
    <property type="entry name" value="NTF2_dom"/>
</dbReference>
<feature type="compositionally biased region" description="Polar residues" evidence="3">
    <location>
        <begin position="263"/>
        <end position="289"/>
    </location>
</feature>